<evidence type="ECO:0000256" key="7">
    <source>
        <dbReference type="ARBA" id="ARBA00023268"/>
    </source>
</evidence>
<dbReference type="SMART" id="SM00798">
    <property type="entry name" value="AICARFT_IMPCHas"/>
    <property type="match status" value="1"/>
</dbReference>
<dbReference type="InterPro" id="IPR024051">
    <property type="entry name" value="AICAR_Tfase_dup_dom_sf"/>
</dbReference>
<gene>
    <name evidence="10 12" type="primary">purH</name>
    <name evidence="12" type="ORF">G3M78_04830</name>
</gene>
<dbReference type="PANTHER" id="PTHR11692">
    <property type="entry name" value="BIFUNCTIONAL PURINE BIOSYNTHESIS PROTEIN PURH"/>
    <property type="match status" value="1"/>
</dbReference>
<dbReference type="InterPro" id="IPR002695">
    <property type="entry name" value="PurH-like"/>
</dbReference>
<evidence type="ECO:0000256" key="8">
    <source>
        <dbReference type="ARBA" id="ARBA00050488"/>
    </source>
</evidence>
<evidence type="ECO:0000256" key="5">
    <source>
        <dbReference type="ARBA" id="ARBA00022755"/>
    </source>
</evidence>
<organism evidence="12 13">
    <name type="scientific">Candidatus Nitrohelix vancouverensis</name>
    <dbReference type="NCBI Taxonomy" id="2705534"/>
    <lineage>
        <taxon>Bacteria</taxon>
        <taxon>Pseudomonadati</taxon>
        <taxon>Nitrospinota/Tectimicrobiota group</taxon>
        <taxon>Nitrospinota</taxon>
        <taxon>Nitrospinia</taxon>
        <taxon>Nitrospinales</taxon>
        <taxon>Nitrospinaceae</taxon>
        <taxon>Candidatus Nitrohelix</taxon>
    </lineage>
</organism>
<evidence type="ECO:0000313" key="12">
    <source>
        <dbReference type="EMBL" id="QPJ64749.1"/>
    </source>
</evidence>
<feature type="domain" description="MGS-like" evidence="11">
    <location>
        <begin position="1"/>
        <end position="147"/>
    </location>
</feature>
<dbReference type="NCBIfam" id="NF002049">
    <property type="entry name" value="PRK00881.1"/>
    <property type="match status" value="1"/>
</dbReference>
<dbReference type="UniPathway" id="UPA00074">
    <property type="reaction ID" value="UER00133"/>
</dbReference>
<dbReference type="Gene3D" id="3.40.140.20">
    <property type="match status" value="2"/>
</dbReference>
<dbReference type="CDD" id="cd01421">
    <property type="entry name" value="IMPCH"/>
    <property type="match status" value="1"/>
</dbReference>
<dbReference type="AlphaFoldDB" id="A0A7T0C1C7"/>
<dbReference type="GO" id="GO:0004643">
    <property type="term" value="F:phosphoribosylaminoimidazolecarboxamide formyltransferase activity"/>
    <property type="evidence" value="ECO:0007669"/>
    <property type="project" value="UniProtKB-UniRule"/>
</dbReference>
<evidence type="ECO:0000256" key="4">
    <source>
        <dbReference type="ARBA" id="ARBA00022679"/>
    </source>
</evidence>
<keyword evidence="4 10" id="KW-0808">Transferase</keyword>
<dbReference type="EMBL" id="CP048620">
    <property type="protein sequence ID" value="QPJ64749.1"/>
    <property type="molecule type" value="Genomic_DNA"/>
</dbReference>
<dbReference type="NCBIfam" id="TIGR00355">
    <property type="entry name" value="purH"/>
    <property type="match status" value="1"/>
</dbReference>
<dbReference type="Pfam" id="PF01808">
    <property type="entry name" value="AICARFT_IMPCHas"/>
    <property type="match status" value="1"/>
</dbReference>
<dbReference type="FunFam" id="3.40.140.20:FF:000001">
    <property type="entry name" value="Bifunctional purine biosynthesis protein PurH"/>
    <property type="match status" value="1"/>
</dbReference>
<keyword evidence="7 10" id="KW-0511">Multifunctional enzyme</keyword>
<dbReference type="PROSITE" id="PS51855">
    <property type="entry name" value="MGS"/>
    <property type="match status" value="1"/>
</dbReference>
<dbReference type="SUPFAM" id="SSF52335">
    <property type="entry name" value="Methylglyoxal synthase-like"/>
    <property type="match status" value="1"/>
</dbReference>
<protein>
    <recommendedName>
        <fullName evidence="10">Bifunctional purine biosynthesis protein PurH</fullName>
    </recommendedName>
    <domain>
        <recommendedName>
            <fullName evidence="10">Phosphoribosylaminoimidazolecarboxamide formyltransferase</fullName>
            <ecNumber evidence="10">2.1.2.3</ecNumber>
        </recommendedName>
        <alternativeName>
            <fullName evidence="10">AICAR transformylase</fullName>
        </alternativeName>
    </domain>
    <domain>
        <recommendedName>
            <fullName evidence="10">IMP cyclohydrolase</fullName>
            <ecNumber evidence="10">3.5.4.10</ecNumber>
        </recommendedName>
        <alternativeName>
            <fullName evidence="10">ATIC</fullName>
        </alternativeName>
        <alternativeName>
            <fullName evidence="10">IMP synthase</fullName>
        </alternativeName>
        <alternativeName>
            <fullName evidence="10">Inosinicase</fullName>
        </alternativeName>
    </domain>
</protein>
<evidence type="ECO:0000256" key="10">
    <source>
        <dbReference type="HAMAP-Rule" id="MF_00139"/>
    </source>
</evidence>
<dbReference type="InterPro" id="IPR011607">
    <property type="entry name" value="MGS-like_dom"/>
</dbReference>
<dbReference type="FunFam" id="3.40.140.20:FF:000002">
    <property type="entry name" value="Bifunctional purine biosynthesis protein PurH"/>
    <property type="match status" value="1"/>
</dbReference>
<comment type="pathway">
    <text evidence="2 10">Purine metabolism; IMP biosynthesis via de novo pathway; 5-formamido-1-(5-phospho-D-ribosyl)imidazole-4-carboxamide from 5-amino-1-(5-phospho-D-ribosyl)imidazole-4-carboxamide (10-formyl THF route): step 1/1.</text>
</comment>
<dbReference type="InterPro" id="IPR016193">
    <property type="entry name" value="Cytidine_deaminase-like"/>
</dbReference>
<dbReference type="HAMAP" id="MF_00139">
    <property type="entry name" value="PurH"/>
    <property type="match status" value="1"/>
</dbReference>
<dbReference type="GO" id="GO:0005829">
    <property type="term" value="C:cytosol"/>
    <property type="evidence" value="ECO:0007669"/>
    <property type="project" value="TreeGrafter"/>
</dbReference>
<comment type="catalytic activity">
    <reaction evidence="9 10">
        <text>IMP + H2O = 5-formamido-1-(5-phospho-D-ribosyl)imidazole-4-carboxamide</text>
        <dbReference type="Rhea" id="RHEA:18445"/>
        <dbReference type="ChEBI" id="CHEBI:15377"/>
        <dbReference type="ChEBI" id="CHEBI:58053"/>
        <dbReference type="ChEBI" id="CHEBI:58467"/>
        <dbReference type="EC" id="3.5.4.10"/>
    </reaction>
</comment>
<evidence type="ECO:0000313" key="13">
    <source>
        <dbReference type="Proteomes" id="UP000594464"/>
    </source>
</evidence>
<dbReference type="SMART" id="SM00851">
    <property type="entry name" value="MGS"/>
    <property type="match status" value="1"/>
</dbReference>
<dbReference type="SUPFAM" id="SSF53927">
    <property type="entry name" value="Cytidine deaminase-like"/>
    <property type="match status" value="1"/>
</dbReference>
<keyword evidence="6 10" id="KW-0378">Hydrolase</keyword>
<keyword evidence="5 10" id="KW-0658">Purine biosynthesis</keyword>
<dbReference type="Gene3D" id="3.40.50.1380">
    <property type="entry name" value="Methylglyoxal synthase-like domain"/>
    <property type="match status" value="1"/>
</dbReference>
<dbReference type="PANTHER" id="PTHR11692:SF0">
    <property type="entry name" value="BIFUNCTIONAL PURINE BIOSYNTHESIS PROTEIN ATIC"/>
    <property type="match status" value="1"/>
</dbReference>
<evidence type="ECO:0000256" key="9">
    <source>
        <dbReference type="ARBA" id="ARBA00050687"/>
    </source>
</evidence>
<dbReference type="FunFam" id="3.40.50.1380:FF:000001">
    <property type="entry name" value="Bifunctional purine biosynthesis protein PurH"/>
    <property type="match status" value="1"/>
</dbReference>
<dbReference type="PIRSF" id="PIRSF000414">
    <property type="entry name" value="AICARFT_IMPCHas"/>
    <property type="match status" value="1"/>
</dbReference>
<comment type="domain">
    <text evidence="10">The IMP cyclohydrolase activity resides in the N-terminal region.</text>
</comment>
<evidence type="ECO:0000259" key="11">
    <source>
        <dbReference type="PROSITE" id="PS51855"/>
    </source>
</evidence>
<dbReference type="EC" id="3.5.4.10" evidence="10"/>
<comment type="similarity">
    <text evidence="3 10">Belongs to the PurH family.</text>
</comment>
<comment type="catalytic activity">
    <reaction evidence="8 10">
        <text>(6R)-10-formyltetrahydrofolate + 5-amino-1-(5-phospho-beta-D-ribosyl)imidazole-4-carboxamide = 5-formamido-1-(5-phospho-D-ribosyl)imidazole-4-carboxamide + (6S)-5,6,7,8-tetrahydrofolate</text>
        <dbReference type="Rhea" id="RHEA:22192"/>
        <dbReference type="ChEBI" id="CHEBI:57453"/>
        <dbReference type="ChEBI" id="CHEBI:58467"/>
        <dbReference type="ChEBI" id="CHEBI:58475"/>
        <dbReference type="ChEBI" id="CHEBI:195366"/>
        <dbReference type="EC" id="2.1.2.3"/>
    </reaction>
</comment>
<dbReference type="Proteomes" id="UP000594464">
    <property type="component" value="Chromosome"/>
</dbReference>
<dbReference type="GO" id="GO:0006189">
    <property type="term" value="P:'de novo' IMP biosynthetic process"/>
    <property type="evidence" value="ECO:0007669"/>
    <property type="project" value="UniProtKB-UniRule"/>
</dbReference>
<evidence type="ECO:0000256" key="2">
    <source>
        <dbReference type="ARBA" id="ARBA00004954"/>
    </source>
</evidence>
<sequence length="519" mass="56591">MNKIQRALISVSDKTGVADFAKKLSALGVEILSTGGTARLLKENGVAVVPVSDVTGFPEMMDGRVKTLHPKVHGGILGRRDIPEHMEAMRSHGIGAIDMVVVNLYPFEETIAKESCDLAEAVENIDIGGPAMVRSAAKNFQDVSIVVNPSDYAIVLAEMAENDGATTLATRMRLSRDAYAHTARYDSLIATYLTNQLGEESAFPALFQPPFEKIQDLRYGENPHQSAAFYKEPNPQSVDVVSAKQLQGKELSFNNILDLNAAWELAVEFDETAAVIIKHTNPCGVALDDDLTQAFIKARETDPTSAFGGIIGVNRPVDGTLADEITKNFVEAVIAPGFSPEALEIFSAKKNVRLMEMPPIDKTRPAQGDFDFKRVGGGFLVQNWDRAVYDEKKLKPVSKLSPTDAMMDDLKFAWRVAKHVKSNAIVYAKNRETLGVGAGQMSRVDSAKIAVSKANKSLEDCVMASDAFFPFRDSIDEAAKCNVKAVIQPGGSIRDDEVVQAADEHGMVMVFTGMRHFRH</sequence>
<dbReference type="EC" id="2.1.2.3" evidence="10"/>
<proteinExistence type="inferred from homology"/>
<dbReference type="KEGG" id="nva:G3M78_04830"/>
<name>A0A7T0C1C7_9BACT</name>
<accession>A0A7T0C1C7</accession>
<evidence type="ECO:0000256" key="3">
    <source>
        <dbReference type="ARBA" id="ARBA00007667"/>
    </source>
</evidence>
<dbReference type="GO" id="GO:0003937">
    <property type="term" value="F:IMP cyclohydrolase activity"/>
    <property type="evidence" value="ECO:0007669"/>
    <property type="project" value="UniProtKB-UniRule"/>
</dbReference>
<dbReference type="InterPro" id="IPR036914">
    <property type="entry name" value="MGS-like_dom_sf"/>
</dbReference>
<reference evidence="13" key="1">
    <citation type="submission" date="2020-02" db="EMBL/GenBank/DDBJ databases">
        <title>Genomic and physiological characterization of two novel Nitrospinaceae genera.</title>
        <authorList>
            <person name="Mueller A.J."/>
            <person name="Jung M.-Y."/>
            <person name="Strachan C.R."/>
            <person name="Herbold C.W."/>
            <person name="Kirkegaard R.H."/>
            <person name="Daims H."/>
        </authorList>
    </citation>
    <scope>NUCLEOTIDE SEQUENCE [LARGE SCALE GENOMIC DNA]</scope>
</reference>
<evidence type="ECO:0000256" key="6">
    <source>
        <dbReference type="ARBA" id="ARBA00022801"/>
    </source>
</evidence>
<dbReference type="Pfam" id="PF02142">
    <property type="entry name" value="MGS"/>
    <property type="match status" value="1"/>
</dbReference>
<comment type="pathway">
    <text evidence="1 10">Purine metabolism; IMP biosynthesis via de novo pathway; IMP from 5-formamido-1-(5-phospho-D-ribosyl)imidazole-4-carboxamide: step 1/1.</text>
</comment>
<evidence type="ECO:0000256" key="1">
    <source>
        <dbReference type="ARBA" id="ARBA00004844"/>
    </source>
</evidence>